<name>L9X6A1_9EURY</name>
<sequence>METPDHDGAERTLETSFGERFALQDTAADTDGKLLRIETTLDPGVKRPLHSHPDQRERFVVHEGTLGLAVEDEEFVLEPGEETTVAAGTPHTFWNAGDGELRMTTEHRPALRFEEFLRAMVALDREGGLDAEGMPANPLVGAALLHEFRREMRPADVPTPVRRVAVPVLAAVASLFGYGVPDDSRSAAGSVASTRSP</sequence>
<dbReference type="Pfam" id="PF07883">
    <property type="entry name" value="Cupin_2"/>
    <property type="match status" value="1"/>
</dbReference>
<dbReference type="InterPro" id="IPR053146">
    <property type="entry name" value="QDO-like"/>
</dbReference>
<dbReference type="Proteomes" id="UP000011688">
    <property type="component" value="Unassembled WGS sequence"/>
</dbReference>
<keyword evidence="3" id="KW-1185">Reference proteome</keyword>
<dbReference type="PANTHER" id="PTHR36440:SF1">
    <property type="entry name" value="PUTATIVE (AFU_ORTHOLOGUE AFUA_8G07350)-RELATED"/>
    <property type="match status" value="1"/>
</dbReference>
<evidence type="ECO:0000313" key="2">
    <source>
        <dbReference type="EMBL" id="ELY56108.1"/>
    </source>
</evidence>
<dbReference type="OrthoDB" id="307518at2157"/>
<protein>
    <submittedName>
        <fullName evidence="2">Cupin 2 barrel domain-containing protein</fullName>
    </submittedName>
</protein>
<feature type="domain" description="Cupin type-2" evidence="1">
    <location>
        <begin position="39"/>
        <end position="104"/>
    </location>
</feature>
<dbReference type="RefSeq" id="WP_005557349.1">
    <property type="nucleotide sequence ID" value="NZ_AOIB01000028.1"/>
</dbReference>
<accession>L9X6A1</accession>
<dbReference type="SUPFAM" id="SSF51182">
    <property type="entry name" value="RmlC-like cupins"/>
    <property type="match status" value="1"/>
</dbReference>
<dbReference type="InterPro" id="IPR013096">
    <property type="entry name" value="Cupin_2"/>
</dbReference>
<dbReference type="InterPro" id="IPR014710">
    <property type="entry name" value="RmlC-like_jellyroll"/>
</dbReference>
<reference evidence="2 3" key="1">
    <citation type="journal article" date="2014" name="PLoS Genet.">
        <title>Phylogenetically driven sequencing of extremely halophilic archaea reveals strategies for static and dynamic osmo-response.</title>
        <authorList>
            <person name="Becker E.A."/>
            <person name="Seitzer P.M."/>
            <person name="Tritt A."/>
            <person name="Larsen D."/>
            <person name="Krusor M."/>
            <person name="Yao A.I."/>
            <person name="Wu D."/>
            <person name="Madern D."/>
            <person name="Eisen J.A."/>
            <person name="Darling A.E."/>
            <person name="Facciotti M.T."/>
        </authorList>
    </citation>
    <scope>NUCLEOTIDE SEQUENCE [LARGE SCALE GENOMIC DNA]</scope>
    <source>
        <strain evidence="2 3">DSM 10524</strain>
    </source>
</reference>
<evidence type="ECO:0000313" key="3">
    <source>
        <dbReference type="Proteomes" id="UP000011688"/>
    </source>
</evidence>
<proteinExistence type="predicted"/>
<comment type="caution">
    <text evidence="2">The sequence shown here is derived from an EMBL/GenBank/DDBJ whole genome shotgun (WGS) entry which is preliminary data.</text>
</comment>
<dbReference type="InterPro" id="IPR011051">
    <property type="entry name" value="RmlC_Cupin_sf"/>
</dbReference>
<gene>
    <name evidence="2" type="ORF">C491_14202</name>
</gene>
<evidence type="ECO:0000259" key="1">
    <source>
        <dbReference type="Pfam" id="PF07883"/>
    </source>
</evidence>
<dbReference type="AlphaFoldDB" id="L9X6A1"/>
<dbReference type="STRING" id="1227497.C491_14202"/>
<dbReference type="CDD" id="cd02208">
    <property type="entry name" value="cupin_RmlC-like"/>
    <property type="match status" value="1"/>
</dbReference>
<dbReference type="PANTHER" id="PTHR36440">
    <property type="entry name" value="PUTATIVE (AFU_ORTHOLOGUE AFUA_8G07350)-RELATED"/>
    <property type="match status" value="1"/>
</dbReference>
<dbReference type="Gene3D" id="2.60.120.10">
    <property type="entry name" value="Jelly Rolls"/>
    <property type="match status" value="1"/>
</dbReference>
<organism evidence="2 3">
    <name type="scientific">Natronococcus amylolyticus DSM 10524</name>
    <dbReference type="NCBI Taxonomy" id="1227497"/>
    <lineage>
        <taxon>Archaea</taxon>
        <taxon>Methanobacteriati</taxon>
        <taxon>Methanobacteriota</taxon>
        <taxon>Stenosarchaea group</taxon>
        <taxon>Halobacteria</taxon>
        <taxon>Halobacteriales</taxon>
        <taxon>Natrialbaceae</taxon>
        <taxon>Natronococcus</taxon>
    </lineage>
</organism>
<dbReference type="EMBL" id="AOIB01000028">
    <property type="protein sequence ID" value="ELY56108.1"/>
    <property type="molecule type" value="Genomic_DNA"/>
</dbReference>
<dbReference type="eggNOG" id="arCOG03003">
    <property type="taxonomic scope" value="Archaea"/>
</dbReference>